<dbReference type="STRING" id="1423770.FD29_GL001439"/>
<evidence type="ECO:0000256" key="3">
    <source>
        <dbReference type="ARBA" id="ARBA00011131"/>
    </source>
</evidence>
<dbReference type="PATRIC" id="fig|1423770.3.peg.1477"/>
<evidence type="ECO:0000256" key="5">
    <source>
        <dbReference type="ARBA" id="ARBA00022448"/>
    </source>
</evidence>
<evidence type="ECO:0000256" key="9">
    <source>
        <dbReference type="ARBA" id="ARBA00023136"/>
    </source>
</evidence>
<dbReference type="Proteomes" id="UP000050872">
    <property type="component" value="Unassembled WGS sequence"/>
</dbReference>
<evidence type="ECO:0000256" key="1">
    <source>
        <dbReference type="ARBA" id="ARBA00004651"/>
    </source>
</evidence>
<dbReference type="InterPro" id="IPR051125">
    <property type="entry name" value="ABC-4/HrtB_transporter"/>
</dbReference>
<dbReference type="EMBL" id="AZEZ01000025">
    <property type="protein sequence ID" value="KRL44927.1"/>
    <property type="molecule type" value="Genomic_DNA"/>
</dbReference>
<feature type="transmembrane region" description="Helical" evidence="11">
    <location>
        <begin position="20"/>
        <end position="40"/>
    </location>
</feature>
<evidence type="ECO:0000256" key="11">
    <source>
        <dbReference type="SAM" id="Phobius"/>
    </source>
</evidence>
<dbReference type="RefSeq" id="WP_057887546.1">
    <property type="nucleotide sequence ID" value="NZ_AZEZ01000025.1"/>
</dbReference>
<dbReference type="PANTHER" id="PTHR43738:SF1">
    <property type="entry name" value="HEMIN TRANSPORT SYSTEM PERMEASE PROTEIN HRTB-RELATED"/>
    <property type="match status" value="1"/>
</dbReference>
<dbReference type="Pfam" id="PF02687">
    <property type="entry name" value="FtsX"/>
    <property type="match status" value="1"/>
</dbReference>
<dbReference type="GO" id="GO:0005886">
    <property type="term" value="C:plasma membrane"/>
    <property type="evidence" value="ECO:0007669"/>
    <property type="project" value="UniProtKB-SubCell"/>
</dbReference>
<keyword evidence="7 11" id="KW-0812">Transmembrane</keyword>
<evidence type="ECO:0000313" key="14">
    <source>
        <dbReference type="Proteomes" id="UP000050872"/>
    </source>
</evidence>
<dbReference type="AlphaFoldDB" id="A0A0R1QJF1"/>
<feature type="transmembrane region" description="Helical" evidence="11">
    <location>
        <begin position="234"/>
        <end position="256"/>
    </location>
</feature>
<keyword evidence="9 11" id="KW-0472">Membrane</keyword>
<dbReference type="OrthoDB" id="384327at2"/>
<reference evidence="13 14" key="1">
    <citation type="journal article" date="2015" name="Genome Announc.">
        <title>Expanding the biotechnology potential of lactobacilli through comparative genomics of 213 strains and associated genera.</title>
        <authorList>
            <person name="Sun Z."/>
            <person name="Harris H.M."/>
            <person name="McCann A."/>
            <person name="Guo C."/>
            <person name="Argimon S."/>
            <person name="Zhang W."/>
            <person name="Yang X."/>
            <person name="Jeffery I.B."/>
            <person name="Cooney J.C."/>
            <person name="Kagawa T.F."/>
            <person name="Liu W."/>
            <person name="Song Y."/>
            <person name="Salvetti E."/>
            <person name="Wrobel A."/>
            <person name="Rasinkangas P."/>
            <person name="Parkhill J."/>
            <person name="Rea M.C."/>
            <person name="O'Sullivan O."/>
            <person name="Ritari J."/>
            <person name="Douillard F.P."/>
            <person name="Paul Ross R."/>
            <person name="Yang R."/>
            <person name="Briner A.E."/>
            <person name="Felis G.E."/>
            <person name="de Vos W.M."/>
            <person name="Barrangou R."/>
            <person name="Klaenhammer T.R."/>
            <person name="Caufield P.W."/>
            <person name="Cui Y."/>
            <person name="Zhang H."/>
            <person name="O'Toole P.W."/>
        </authorList>
    </citation>
    <scope>NUCLEOTIDE SEQUENCE [LARGE SCALE GENOMIC DNA]</scope>
    <source>
        <strain evidence="13 14">DSM 14500</strain>
    </source>
</reference>
<feature type="transmembrane region" description="Helical" evidence="11">
    <location>
        <begin position="285"/>
        <end position="303"/>
    </location>
</feature>
<keyword evidence="14" id="KW-1185">Reference proteome</keyword>
<gene>
    <name evidence="13" type="ORF">FD29_GL001439</name>
</gene>
<comment type="subcellular location">
    <subcellularLocation>
        <location evidence="1">Cell membrane</location>
        <topology evidence="1">Multi-pass membrane protein</topology>
    </subcellularLocation>
</comment>
<evidence type="ECO:0000256" key="8">
    <source>
        <dbReference type="ARBA" id="ARBA00022989"/>
    </source>
</evidence>
<evidence type="ECO:0000256" key="6">
    <source>
        <dbReference type="ARBA" id="ARBA00022475"/>
    </source>
</evidence>
<protein>
    <recommendedName>
        <fullName evidence="4">Putative hemin transport system permease protein HrtB</fullName>
    </recommendedName>
</protein>
<evidence type="ECO:0000256" key="7">
    <source>
        <dbReference type="ARBA" id="ARBA00022692"/>
    </source>
</evidence>
<accession>A0A0R1QJF1</accession>
<name>A0A0R1QJF1_9LACO</name>
<evidence type="ECO:0000256" key="2">
    <source>
        <dbReference type="ARBA" id="ARBA00008697"/>
    </source>
</evidence>
<organism evidence="13 14">
    <name type="scientific">Companilactobacillus mindensis DSM 14500</name>
    <dbReference type="NCBI Taxonomy" id="1423770"/>
    <lineage>
        <taxon>Bacteria</taxon>
        <taxon>Bacillati</taxon>
        <taxon>Bacillota</taxon>
        <taxon>Bacilli</taxon>
        <taxon>Lactobacillales</taxon>
        <taxon>Lactobacillaceae</taxon>
        <taxon>Companilactobacillus</taxon>
    </lineage>
</organism>
<evidence type="ECO:0000256" key="10">
    <source>
        <dbReference type="ARBA" id="ARBA00024973"/>
    </source>
</evidence>
<evidence type="ECO:0000259" key="12">
    <source>
        <dbReference type="Pfam" id="PF02687"/>
    </source>
</evidence>
<dbReference type="PANTHER" id="PTHR43738">
    <property type="entry name" value="ABC TRANSPORTER, MEMBRANE PROTEIN"/>
    <property type="match status" value="1"/>
</dbReference>
<keyword evidence="8 11" id="KW-1133">Transmembrane helix</keyword>
<sequence>MYLTFKDLRHDKLKFSALGLIIFLIVFLVLFITGLANGLANDSGSAIKETSAQSFVLQKGSQARLNRSELSATDWNKFKNKYHGSAAKLSVNQATIQKTNNASKKTDITYFMIDANSFLSPKLTSGQKLTNKDNNQVVVSDKLKSSGYKIGSSIKDSASGQTFKIAGFTDNKAYSHTPVIYLNQKQAQKVLPMKTGFNAIALKKNLNSSSKYQVINKKTLINAIPGYSAEQGSLYLMVGFLYIISLFVLAVFFYIINLQKLNDFGTLKALGTDTSYLVKHVLSEMGILAIVAILVSFLITYLIELKMPASMPFSLSLPVLLGTGGLFLLITLISAILSLIKVVKVDPITAIGGNN</sequence>
<keyword evidence="6" id="KW-1003">Cell membrane</keyword>
<dbReference type="InterPro" id="IPR003838">
    <property type="entry name" value="ABC3_permease_C"/>
</dbReference>
<comment type="subunit">
    <text evidence="3">The complex is composed of two ATP-binding proteins (HrtA), two transmembrane proteins (HrtB) and a solute-binding protein.</text>
</comment>
<evidence type="ECO:0000313" key="13">
    <source>
        <dbReference type="EMBL" id="KRL44927.1"/>
    </source>
</evidence>
<comment type="function">
    <text evidence="10">Part of the ABC transporter complex hrt involved in hemin import. Responsible for the translocation of the substrate across the membrane.</text>
</comment>
<keyword evidence="5" id="KW-0813">Transport</keyword>
<evidence type="ECO:0000256" key="4">
    <source>
        <dbReference type="ARBA" id="ARBA00016962"/>
    </source>
</evidence>
<comment type="similarity">
    <text evidence="2">Belongs to the ABC-4 integral membrane protein family. HrtB subfamily.</text>
</comment>
<proteinExistence type="inferred from homology"/>
<comment type="caution">
    <text evidence="13">The sequence shown here is derived from an EMBL/GenBank/DDBJ whole genome shotgun (WGS) entry which is preliminary data.</text>
</comment>
<feature type="domain" description="ABC3 transporter permease C-terminal" evidence="12">
    <location>
        <begin position="236"/>
        <end position="347"/>
    </location>
</feature>
<feature type="transmembrane region" description="Helical" evidence="11">
    <location>
        <begin position="315"/>
        <end position="340"/>
    </location>
</feature>